<keyword evidence="1" id="KW-0472">Membrane</keyword>
<reference evidence="2 3" key="1">
    <citation type="submission" date="2018-01" db="EMBL/GenBank/DDBJ databases">
        <title>Genomic Encyclopedia of Type Strains, Phase III (KMG-III): the genomes of soil and plant-associated and newly described type strains.</title>
        <authorList>
            <person name="Whitman W."/>
        </authorList>
    </citation>
    <scope>NUCLEOTIDE SEQUENCE [LARGE SCALE GENOMIC DNA]</scope>
    <source>
        <strain evidence="2 3">HKI456</strain>
    </source>
</reference>
<keyword evidence="3" id="KW-1185">Reference proteome</keyword>
<accession>A0A2P5K742</accession>
<keyword evidence="1" id="KW-1133">Transmembrane helix</keyword>
<organism evidence="2 3">
    <name type="scientific">Mycetohabitans endofungorum</name>
    <dbReference type="NCBI Taxonomy" id="417203"/>
    <lineage>
        <taxon>Bacteria</taxon>
        <taxon>Pseudomonadati</taxon>
        <taxon>Pseudomonadota</taxon>
        <taxon>Betaproteobacteria</taxon>
        <taxon>Burkholderiales</taxon>
        <taxon>Burkholderiaceae</taxon>
        <taxon>Mycetohabitans</taxon>
    </lineage>
</organism>
<evidence type="ECO:0000256" key="1">
    <source>
        <dbReference type="SAM" id="Phobius"/>
    </source>
</evidence>
<name>A0A2P5K742_9BURK</name>
<keyword evidence="1" id="KW-0812">Transmembrane</keyword>
<comment type="caution">
    <text evidence="2">The sequence shown here is derived from an EMBL/GenBank/DDBJ whole genome shotgun (WGS) entry which is preliminary data.</text>
</comment>
<protein>
    <submittedName>
        <fullName evidence="2">Uncharacterized protein</fullName>
    </submittedName>
</protein>
<dbReference type="EMBL" id="PRDW01000018">
    <property type="protein sequence ID" value="PPB81889.1"/>
    <property type="molecule type" value="Genomic_DNA"/>
</dbReference>
<feature type="transmembrane region" description="Helical" evidence="1">
    <location>
        <begin position="97"/>
        <end position="116"/>
    </location>
</feature>
<proteinExistence type="predicted"/>
<sequence length="165" mass="17432">MQPVYATFASSRSGSVGEVHGFILRRLVSALVEQAFGAHSEVSRCTPGIEATLELWVKSKLASLLNPVLGTLSLLVIGAHFWLLFTGVPVEPLALGLLGNIEGVLIAMVLGAKEFFLGSSFTAKKQAAVITSFAMDPGTYVATQVSHFMGDRIETALPSSAEAKP</sequence>
<dbReference type="Proteomes" id="UP000243096">
    <property type="component" value="Unassembled WGS sequence"/>
</dbReference>
<evidence type="ECO:0000313" key="3">
    <source>
        <dbReference type="Proteomes" id="UP000243096"/>
    </source>
</evidence>
<dbReference type="RefSeq" id="WP_233203378.1">
    <property type="nucleotide sequence ID" value="NZ_CP062179.1"/>
</dbReference>
<gene>
    <name evidence="2" type="ORF">B0O95_1185</name>
</gene>
<dbReference type="AlphaFoldDB" id="A0A2P5K742"/>
<feature type="transmembrane region" description="Helical" evidence="1">
    <location>
        <begin position="64"/>
        <end position="85"/>
    </location>
</feature>
<evidence type="ECO:0000313" key="2">
    <source>
        <dbReference type="EMBL" id="PPB81889.1"/>
    </source>
</evidence>